<dbReference type="PROSITE" id="PS51294">
    <property type="entry name" value="HTH_MYB"/>
    <property type="match status" value="1"/>
</dbReference>
<dbReference type="Proteomes" id="UP001497480">
    <property type="component" value="Unassembled WGS sequence"/>
</dbReference>
<dbReference type="PANTHER" id="PTHR47998:SF91">
    <property type="entry name" value="MYB-RELATED PROTEIN 308-LIKE"/>
    <property type="match status" value="1"/>
</dbReference>
<dbReference type="SUPFAM" id="SSF46689">
    <property type="entry name" value="Homeodomain-like"/>
    <property type="match status" value="1"/>
</dbReference>
<evidence type="ECO:0000256" key="3">
    <source>
        <dbReference type="ARBA" id="ARBA00023242"/>
    </source>
</evidence>
<dbReference type="Pfam" id="PF00249">
    <property type="entry name" value="Myb_DNA-binding"/>
    <property type="match status" value="1"/>
</dbReference>
<dbReference type="CDD" id="cd00167">
    <property type="entry name" value="SANT"/>
    <property type="match status" value="1"/>
</dbReference>
<keyword evidence="3" id="KW-0539">Nucleus</keyword>
<dbReference type="GO" id="GO:0005634">
    <property type="term" value="C:nucleus"/>
    <property type="evidence" value="ECO:0007669"/>
    <property type="project" value="UniProtKB-SubCell"/>
</dbReference>
<evidence type="ECO:0000259" key="4">
    <source>
        <dbReference type="PROSITE" id="PS50090"/>
    </source>
</evidence>
<name>A0AAV1VPX6_LUPLU</name>
<reference evidence="6 7" key="1">
    <citation type="submission" date="2024-03" db="EMBL/GenBank/DDBJ databases">
        <authorList>
            <person name="Martinez-Hernandez J."/>
        </authorList>
    </citation>
    <scope>NUCLEOTIDE SEQUENCE [LARGE SCALE GENOMIC DNA]</scope>
</reference>
<evidence type="ECO:0000256" key="2">
    <source>
        <dbReference type="ARBA" id="ARBA00023125"/>
    </source>
</evidence>
<protein>
    <submittedName>
        <fullName evidence="6">Uncharacterized protein</fullName>
    </submittedName>
</protein>
<dbReference type="Gene3D" id="1.10.10.60">
    <property type="entry name" value="Homeodomain-like"/>
    <property type="match status" value="1"/>
</dbReference>
<keyword evidence="2" id="KW-0238">DNA-binding</keyword>
<feature type="domain" description="HTH myb-type" evidence="5">
    <location>
        <begin position="20"/>
        <end position="47"/>
    </location>
</feature>
<dbReference type="EMBL" id="CAXHTB010000001">
    <property type="protein sequence ID" value="CAL0299038.1"/>
    <property type="molecule type" value="Genomic_DNA"/>
</dbReference>
<sequence length="119" mass="13707">MAFIEDYNVMGRVRDMKLWWSLIAGRLPGRTTNDIKNYWNTHIGKKLSSQNEDISARPMEIVMKPHVVIKPQPLKISTKIPFLMYSEDQCGDKEFITNQACVATTSEGYEENDTCFLES</sequence>
<evidence type="ECO:0000313" key="6">
    <source>
        <dbReference type="EMBL" id="CAL0299038.1"/>
    </source>
</evidence>
<dbReference type="GO" id="GO:0000976">
    <property type="term" value="F:transcription cis-regulatory region binding"/>
    <property type="evidence" value="ECO:0007669"/>
    <property type="project" value="TreeGrafter"/>
</dbReference>
<proteinExistence type="predicted"/>
<dbReference type="InterPro" id="IPR001005">
    <property type="entry name" value="SANT/Myb"/>
</dbReference>
<dbReference type="InterPro" id="IPR017930">
    <property type="entry name" value="Myb_dom"/>
</dbReference>
<keyword evidence="7" id="KW-1185">Reference proteome</keyword>
<comment type="caution">
    <text evidence="6">The sequence shown here is derived from an EMBL/GenBank/DDBJ whole genome shotgun (WGS) entry which is preliminary data.</text>
</comment>
<gene>
    <name evidence="6" type="ORF">LLUT_LOCUS98</name>
</gene>
<dbReference type="PANTHER" id="PTHR47998">
    <property type="entry name" value="TRANSCRIPTION FACTOR MYB51-LIKE ISOFORM X1"/>
    <property type="match status" value="1"/>
</dbReference>
<dbReference type="GO" id="GO:0030154">
    <property type="term" value="P:cell differentiation"/>
    <property type="evidence" value="ECO:0007669"/>
    <property type="project" value="TreeGrafter"/>
</dbReference>
<dbReference type="PROSITE" id="PS50090">
    <property type="entry name" value="MYB_LIKE"/>
    <property type="match status" value="1"/>
</dbReference>
<organism evidence="6 7">
    <name type="scientific">Lupinus luteus</name>
    <name type="common">European yellow lupine</name>
    <dbReference type="NCBI Taxonomy" id="3873"/>
    <lineage>
        <taxon>Eukaryota</taxon>
        <taxon>Viridiplantae</taxon>
        <taxon>Streptophyta</taxon>
        <taxon>Embryophyta</taxon>
        <taxon>Tracheophyta</taxon>
        <taxon>Spermatophyta</taxon>
        <taxon>Magnoliopsida</taxon>
        <taxon>eudicotyledons</taxon>
        <taxon>Gunneridae</taxon>
        <taxon>Pentapetalae</taxon>
        <taxon>rosids</taxon>
        <taxon>fabids</taxon>
        <taxon>Fabales</taxon>
        <taxon>Fabaceae</taxon>
        <taxon>Papilionoideae</taxon>
        <taxon>50 kb inversion clade</taxon>
        <taxon>genistoids sensu lato</taxon>
        <taxon>core genistoids</taxon>
        <taxon>Genisteae</taxon>
        <taxon>Lupinus</taxon>
    </lineage>
</organism>
<dbReference type="GO" id="GO:0006355">
    <property type="term" value="P:regulation of DNA-templated transcription"/>
    <property type="evidence" value="ECO:0007669"/>
    <property type="project" value="TreeGrafter"/>
</dbReference>
<comment type="subcellular location">
    <subcellularLocation>
        <location evidence="1">Nucleus</location>
    </subcellularLocation>
</comment>
<feature type="domain" description="Myb-like" evidence="4">
    <location>
        <begin position="5"/>
        <end position="43"/>
    </location>
</feature>
<evidence type="ECO:0000259" key="5">
    <source>
        <dbReference type="PROSITE" id="PS51294"/>
    </source>
</evidence>
<dbReference type="InterPro" id="IPR015495">
    <property type="entry name" value="Myb_TF_plants"/>
</dbReference>
<evidence type="ECO:0000313" key="7">
    <source>
        <dbReference type="Proteomes" id="UP001497480"/>
    </source>
</evidence>
<accession>A0AAV1VPX6</accession>
<evidence type="ECO:0000256" key="1">
    <source>
        <dbReference type="ARBA" id="ARBA00004123"/>
    </source>
</evidence>
<dbReference type="AlphaFoldDB" id="A0AAV1VPX6"/>
<dbReference type="InterPro" id="IPR009057">
    <property type="entry name" value="Homeodomain-like_sf"/>
</dbReference>